<reference evidence="2" key="1">
    <citation type="journal article" date="2019" name="Int. J. Syst. Evol. Microbiol.">
        <title>The Global Catalogue of Microorganisms (GCM) 10K type strain sequencing project: providing services to taxonomists for standard genome sequencing and annotation.</title>
        <authorList>
            <consortium name="The Broad Institute Genomics Platform"/>
            <consortium name="The Broad Institute Genome Sequencing Center for Infectious Disease"/>
            <person name="Wu L."/>
            <person name="Ma J."/>
        </authorList>
    </citation>
    <scope>NUCLEOTIDE SEQUENCE [LARGE SCALE GENOMIC DNA]</scope>
    <source>
        <strain evidence="2">KCTC 42248</strain>
    </source>
</reference>
<accession>A0ABW5NFS2</accession>
<comment type="caution">
    <text evidence="1">The sequence shown here is derived from an EMBL/GenBank/DDBJ whole genome shotgun (WGS) entry which is preliminary data.</text>
</comment>
<name>A0ABW5NFS2_9SPHI</name>
<proteinExistence type="predicted"/>
<dbReference type="Proteomes" id="UP001597393">
    <property type="component" value="Unassembled WGS sequence"/>
</dbReference>
<dbReference type="PROSITE" id="PS51257">
    <property type="entry name" value="PROKAR_LIPOPROTEIN"/>
    <property type="match status" value="1"/>
</dbReference>
<sequence>MIYKNTYSPLLLLFLFVILIFSSCRTYPFSEYGYTIEKDPNYHNVKSHLSIRTDSQAVVDMQTLHASDKKALKSYKLKPKNVDVLYSATLPQDSSVNMLVWQADENKHDFKNYLPQTSKANRYLYQKKQAGDGQMIHVVYESLTGSQVGLIFSSDTSIDEAKINAFLTKDVRFSREMFPDLTSVDCPPEDQVGWGIDIPSELVRDKHTLLKIYQVNGGEEDLILYTLREPKEFYYTAFSVCKDRTYRAVYTDLQHKEIWSIKKHGYEIVAEDAEIMKAYENR</sequence>
<gene>
    <name evidence="1" type="ORF">ACFSQ3_02035</name>
</gene>
<evidence type="ECO:0008006" key="3">
    <source>
        <dbReference type="Google" id="ProtNLM"/>
    </source>
</evidence>
<keyword evidence="2" id="KW-1185">Reference proteome</keyword>
<evidence type="ECO:0000313" key="2">
    <source>
        <dbReference type="Proteomes" id="UP001597393"/>
    </source>
</evidence>
<protein>
    <recommendedName>
        <fullName evidence="3">Lipoprotein</fullName>
    </recommendedName>
</protein>
<organism evidence="1 2">
    <name type="scientific">Sphingobacterium corticis</name>
    <dbReference type="NCBI Taxonomy" id="1812823"/>
    <lineage>
        <taxon>Bacteria</taxon>
        <taxon>Pseudomonadati</taxon>
        <taxon>Bacteroidota</taxon>
        <taxon>Sphingobacteriia</taxon>
        <taxon>Sphingobacteriales</taxon>
        <taxon>Sphingobacteriaceae</taxon>
        <taxon>Sphingobacterium</taxon>
    </lineage>
</organism>
<dbReference type="EMBL" id="JBHUMA010000004">
    <property type="protein sequence ID" value="MFD2597715.1"/>
    <property type="molecule type" value="Genomic_DNA"/>
</dbReference>
<evidence type="ECO:0000313" key="1">
    <source>
        <dbReference type="EMBL" id="MFD2597715.1"/>
    </source>
</evidence>